<keyword evidence="2" id="KW-1185">Reference proteome</keyword>
<organism evidence="1 2">
    <name type="scientific">Paramecium primaurelia</name>
    <dbReference type="NCBI Taxonomy" id="5886"/>
    <lineage>
        <taxon>Eukaryota</taxon>
        <taxon>Sar</taxon>
        <taxon>Alveolata</taxon>
        <taxon>Ciliophora</taxon>
        <taxon>Intramacronucleata</taxon>
        <taxon>Oligohymenophorea</taxon>
        <taxon>Peniculida</taxon>
        <taxon>Parameciidae</taxon>
        <taxon>Paramecium</taxon>
    </lineage>
</organism>
<dbReference type="AlphaFoldDB" id="A0A8S1KAW9"/>
<proteinExistence type="predicted"/>
<comment type="caution">
    <text evidence="1">The sequence shown here is derived from an EMBL/GenBank/DDBJ whole genome shotgun (WGS) entry which is preliminary data.</text>
</comment>
<accession>A0A8S1KAW9</accession>
<reference evidence="1" key="1">
    <citation type="submission" date="2021-01" db="EMBL/GenBank/DDBJ databases">
        <authorList>
            <consortium name="Genoscope - CEA"/>
            <person name="William W."/>
        </authorList>
    </citation>
    <scope>NUCLEOTIDE SEQUENCE</scope>
</reference>
<gene>
    <name evidence="1" type="ORF">PPRIM_AZ9-3.1.T0190113</name>
</gene>
<evidence type="ECO:0000313" key="2">
    <source>
        <dbReference type="Proteomes" id="UP000688137"/>
    </source>
</evidence>
<dbReference type="EMBL" id="CAJJDM010000016">
    <property type="protein sequence ID" value="CAD8052299.1"/>
    <property type="molecule type" value="Genomic_DNA"/>
</dbReference>
<evidence type="ECO:0000313" key="1">
    <source>
        <dbReference type="EMBL" id="CAD8052299.1"/>
    </source>
</evidence>
<name>A0A8S1KAW9_PARPR</name>
<sequence length="37" mass="4558">MLLKNQEKYKKNYSHHKDKLRYGLSTSRKYVTIPFEI</sequence>
<protein>
    <submittedName>
        <fullName evidence="1">Uncharacterized protein</fullName>
    </submittedName>
</protein>
<dbReference type="Proteomes" id="UP000688137">
    <property type="component" value="Unassembled WGS sequence"/>
</dbReference>